<dbReference type="GO" id="GO:0005615">
    <property type="term" value="C:extracellular space"/>
    <property type="evidence" value="ECO:0007669"/>
    <property type="project" value="InterPro"/>
</dbReference>
<feature type="region of interest" description="Disordered" evidence="3">
    <location>
        <begin position="64"/>
        <end position="86"/>
    </location>
</feature>
<dbReference type="InterPro" id="IPR042185">
    <property type="entry name" value="Serpin_sf_2"/>
</dbReference>
<dbReference type="GO" id="GO:0004867">
    <property type="term" value="F:serine-type endopeptidase inhibitor activity"/>
    <property type="evidence" value="ECO:0007669"/>
    <property type="project" value="InterPro"/>
</dbReference>
<evidence type="ECO:0000256" key="1">
    <source>
        <dbReference type="ARBA" id="ARBA00009500"/>
    </source>
</evidence>
<protein>
    <recommendedName>
        <fullName evidence="4">Serpin domain-containing protein</fullName>
    </recommendedName>
</protein>
<comment type="similarity">
    <text evidence="1 2">Belongs to the serpin family.</text>
</comment>
<reference evidence="5" key="1">
    <citation type="journal article" date="2017" name="Nature">
        <title>The genome of Chenopodium quinoa.</title>
        <authorList>
            <person name="Jarvis D.E."/>
            <person name="Ho Y.S."/>
            <person name="Lightfoot D.J."/>
            <person name="Schmoeckel S.M."/>
            <person name="Li B."/>
            <person name="Borm T.J.A."/>
            <person name="Ohyanagi H."/>
            <person name="Mineta K."/>
            <person name="Michell C.T."/>
            <person name="Saber N."/>
            <person name="Kharbatia N.M."/>
            <person name="Rupper R.R."/>
            <person name="Sharp A.R."/>
            <person name="Dally N."/>
            <person name="Boughton B.A."/>
            <person name="Woo Y.H."/>
            <person name="Gao G."/>
            <person name="Schijlen E.G.W.M."/>
            <person name="Guo X."/>
            <person name="Momin A.A."/>
            <person name="Negrao S."/>
            <person name="Al-Babili S."/>
            <person name="Gehring C."/>
            <person name="Roessner U."/>
            <person name="Jung C."/>
            <person name="Murphy K."/>
            <person name="Arold S.T."/>
            <person name="Gojobori T."/>
            <person name="van der Linden C.G."/>
            <person name="van Loo E.N."/>
            <person name="Jellen E.N."/>
            <person name="Maughan P.J."/>
            <person name="Tester M."/>
        </authorList>
    </citation>
    <scope>NUCLEOTIDE SEQUENCE [LARGE SCALE GENOMIC DNA]</scope>
    <source>
        <strain evidence="5">cv. PI 614886</strain>
    </source>
</reference>
<dbReference type="Gramene" id="AUR62029112-RA">
    <property type="protein sequence ID" value="AUR62029112-RA:cds"/>
    <property type="gene ID" value="AUR62029112"/>
</dbReference>
<evidence type="ECO:0000313" key="5">
    <source>
        <dbReference type="EnsemblPlants" id="AUR62029112-RA:cds"/>
    </source>
</evidence>
<dbReference type="Pfam" id="PF00079">
    <property type="entry name" value="Serpin"/>
    <property type="match status" value="2"/>
</dbReference>
<dbReference type="FunFam" id="2.10.310.10:FF:000001">
    <property type="entry name" value="Serpin family A member 1"/>
    <property type="match status" value="1"/>
</dbReference>
<evidence type="ECO:0000313" key="6">
    <source>
        <dbReference type="Proteomes" id="UP000596660"/>
    </source>
</evidence>
<dbReference type="Proteomes" id="UP000596660">
    <property type="component" value="Unplaced"/>
</dbReference>
<feature type="compositionally biased region" description="Polar residues" evidence="3">
    <location>
        <begin position="66"/>
        <end position="86"/>
    </location>
</feature>
<organism evidence="5 6">
    <name type="scientific">Chenopodium quinoa</name>
    <name type="common">Quinoa</name>
    <dbReference type="NCBI Taxonomy" id="63459"/>
    <lineage>
        <taxon>Eukaryota</taxon>
        <taxon>Viridiplantae</taxon>
        <taxon>Streptophyta</taxon>
        <taxon>Embryophyta</taxon>
        <taxon>Tracheophyta</taxon>
        <taxon>Spermatophyta</taxon>
        <taxon>Magnoliopsida</taxon>
        <taxon>eudicotyledons</taxon>
        <taxon>Gunneridae</taxon>
        <taxon>Pentapetalae</taxon>
        <taxon>Caryophyllales</taxon>
        <taxon>Chenopodiaceae</taxon>
        <taxon>Chenopodioideae</taxon>
        <taxon>Atripliceae</taxon>
        <taxon>Chenopodium</taxon>
    </lineage>
</organism>
<dbReference type="PROSITE" id="PS00284">
    <property type="entry name" value="SERPIN"/>
    <property type="match status" value="1"/>
</dbReference>
<dbReference type="InterPro" id="IPR042178">
    <property type="entry name" value="Serpin_sf_1"/>
</dbReference>
<dbReference type="OMA" id="MQYNASI"/>
<dbReference type="AlphaFoldDB" id="A0A803MGL0"/>
<dbReference type="InterPro" id="IPR000215">
    <property type="entry name" value="Serpin_fam"/>
</dbReference>
<dbReference type="InterPro" id="IPR036186">
    <property type="entry name" value="Serpin_sf"/>
</dbReference>
<dbReference type="PANTHER" id="PTHR11461:SF211">
    <property type="entry name" value="GH10112P-RELATED"/>
    <property type="match status" value="1"/>
</dbReference>
<dbReference type="SUPFAM" id="SSF56574">
    <property type="entry name" value="Serpins"/>
    <property type="match status" value="1"/>
</dbReference>
<dbReference type="EnsemblPlants" id="AUR62029112-RA">
    <property type="protein sequence ID" value="AUR62029112-RA:cds"/>
    <property type="gene ID" value="AUR62029112"/>
</dbReference>
<evidence type="ECO:0000256" key="2">
    <source>
        <dbReference type="RuleBase" id="RU000411"/>
    </source>
</evidence>
<sequence>MFISNRRDKSTLYCIHCHRFGHDHAACFLVHGLPDWWLDTYGHKGRVSSSFFAATACSSTAQQATPSYQPDHSATQPRDSPPSRSQAAEWTAQQVGSLALPRFATKTASTTLTMLSTSATTPILGGVFDSLQFHLSSQQALLGAVSLVFADGSAIGGPKLSYANGVWVDQRLPLKHTFKQVADHLYKADSNQVDFFNKATEVAADVNSWAEKQTNGLIKELVSPDSFDDETKLILANAIYFKVKVISFRLPRFKISFGFEASKILKGLGLELLFREGGFTEMTDSPEAQKLYVSGIKQKCFIEINEEGTEVAAATFAKIRQQCLRTYETLYFVADHPFMFLIRENMTGAVLFTGQVVNPLEN</sequence>
<dbReference type="InterPro" id="IPR023795">
    <property type="entry name" value="Serpin_CS"/>
</dbReference>
<dbReference type="InterPro" id="IPR023796">
    <property type="entry name" value="Serpin_dom"/>
</dbReference>
<dbReference type="PANTHER" id="PTHR11461">
    <property type="entry name" value="SERINE PROTEASE INHIBITOR, SERPIN"/>
    <property type="match status" value="1"/>
</dbReference>
<evidence type="ECO:0000256" key="3">
    <source>
        <dbReference type="SAM" id="MobiDB-lite"/>
    </source>
</evidence>
<reference evidence="5" key="2">
    <citation type="submission" date="2021-03" db="UniProtKB">
        <authorList>
            <consortium name="EnsemblPlants"/>
        </authorList>
    </citation>
    <scope>IDENTIFICATION</scope>
</reference>
<feature type="domain" description="Serpin" evidence="4">
    <location>
        <begin position="102"/>
        <end position="359"/>
    </location>
</feature>
<accession>A0A803MGL0</accession>
<dbReference type="Gene3D" id="2.30.39.10">
    <property type="entry name" value="Alpha-1-antitrypsin, domain 1"/>
    <property type="match status" value="1"/>
</dbReference>
<keyword evidence="6" id="KW-1185">Reference proteome</keyword>
<dbReference type="Gene3D" id="3.30.497.10">
    <property type="entry name" value="Antithrombin, subunit I, domain 2"/>
    <property type="match status" value="2"/>
</dbReference>
<name>A0A803MGL0_CHEQI</name>
<dbReference type="SMART" id="SM00093">
    <property type="entry name" value="SERPIN"/>
    <property type="match status" value="1"/>
</dbReference>
<evidence type="ECO:0000259" key="4">
    <source>
        <dbReference type="SMART" id="SM00093"/>
    </source>
</evidence>
<proteinExistence type="inferred from homology"/>